<comment type="caution">
    <text evidence="1">The sequence shown here is derived from an EMBL/GenBank/DDBJ whole genome shotgun (WGS) entry which is preliminary data.</text>
</comment>
<sequence length="219" mass="24633">MIVVLGIFSADKRSDVRLYYGARNLQRMAYQDRFKSWESSGVTIVPVLSQPTDNWAGESGYVQAAFARAKQIYAPESNGVVLCGKKQMAEVNYLVFILFGKHIQGTSKGLELLNSLSWKFRTLGCSVASWRVKETERMIAICTELRKLGATVEEGPDYCVITPTEKLSVTAIDTYDDHRMAMAFSLAACADMAETIKDPGFTRKKFPNYFELLQRFANH</sequence>
<name>A0ACB9GD69_CICIN</name>
<reference evidence="2" key="1">
    <citation type="journal article" date="2022" name="Mol. Ecol. Resour.">
        <title>The genomes of chicory, endive, great burdock and yacon provide insights into Asteraceae palaeo-polyploidization history and plant inulin production.</title>
        <authorList>
            <person name="Fan W."/>
            <person name="Wang S."/>
            <person name="Wang H."/>
            <person name="Wang A."/>
            <person name="Jiang F."/>
            <person name="Liu H."/>
            <person name="Zhao H."/>
            <person name="Xu D."/>
            <person name="Zhang Y."/>
        </authorList>
    </citation>
    <scope>NUCLEOTIDE SEQUENCE [LARGE SCALE GENOMIC DNA]</scope>
    <source>
        <strain evidence="2">cv. Punajuju</strain>
    </source>
</reference>
<protein>
    <submittedName>
        <fullName evidence="1">Uncharacterized protein</fullName>
    </submittedName>
</protein>
<evidence type="ECO:0000313" key="2">
    <source>
        <dbReference type="Proteomes" id="UP001055811"/>
    </source>
</evidence>
<evidence type="ECO:0000313" key="1">
    <source>
        <dbReference type="EMBL" id="KAI3781008.1"/>
    </source>
</evidence>
<reference evidence="1 2" key="2">
    <citation type="journal article" date="2022" name="Mol. Ecol. Resour.">
        <title>The genomes of chicory, endive, great burdock and yacon provide insights into Asteraceae paleo-polyploidization history and plant inulin production.</title>
        <authorList>
            <person name="Fan W."/>
            <person name="Wang S."/>
            <person name="Wang H."/>
            <person name="Wang A."/>
            <person name="Jiang F."/>
            <person name="Liu H."/>
            <person name="Zhao H."/>
            <person name="Xu D."/>
            <person name="Zhang Y."/>
        </authorList>
    </citation>
    <scope>NUCLEOTIDE SEQUENCE [LARGE SCALE GENOMIC DNA]</scope>
    <source>
        <strain evidence="2">cv. Punajuju</strain>
        <tissue evidence="1">Leaves</tissue>
    </source>
</reference>
<proteinExistence type="predicted"/>
<organism evidence="1 2">
    <name type="scientific">Cichorium intybus</name>
    <name type="common">Chicory</name>
    <dbReference type="NCBI Taxonomy" id="13427"/>
    <lineage>
        <taxon>Eukaryota</taxon>
        <taxon>Viridiplantae</taxon>
        <taxon>Streptophyta</taxon>
        <taxon>Embryophyta</taxon>
        <taxon>Tracheophyta</taxon>
        <taxon>Spermatophyta</taxon>
        <taxon>Magnoliopsida</taxon>
        <taxon>eudicotyledons</taxon>
        <taxon>Gunneridae</taxon>
        <taxon>Pentapetalae</taxon>
        <taxon>asterids</taxon>
        <taxon>campanulids</taxon>
        <taxon>Asterales</taxon>
        <taxon>Asteraceae</taxon>
        <taxon>Cichorioideae</taxon>
        <taxon>Cichorieae</taxon>
        <taxon>Cichoriinae</taxon>
        <taxon>Cichorium</taxon>
    </lineage>
</organism>
<dbReference type="Proteomes" id="UP001055811">
    <property type="component" value="Linkage Group LG02"/>
</dbReference>
<gene>
    <name evidence="1" type="ORF">L2E82_11007</name>
</gene>
<accession>A0ACB9GD69</accession>
<dbReference type="EMBL" id="CM042010">
    <property type="protein sequence ID" value="KAI3781008.1"/>
    <property type="molecule type" value="Genomic_DNA"/>
</dbReference>
<keyword evidence="2" id="KW-1185">Reference proteome</keyword>